<dbReference type="SUPFAM" id="SSF56925">
    <property type="entry name" value="OMPA-like"/>
    <property type="match status" value="1"/>
</dbReference>
<dbReference type="InterPro" id="IPR011250">
    <property type="entry name" value="OMP/PagP_B-barrel"/>
</dbReference>
<gene>
    <name evidence="2" type="ORF">SAMN05661096_02763</name>
</gene>
<evidence type="ECO:0000313" key="2">
    <source>
        <dbReference type="EMBL" id="SMG40543.1"/>
    </source>
</evidence>
<keyword evidence="1" id="KW-0812">Transmembrane</keyword>
<dbReference type="STRING" id="1028.SAMN05661096_02763"/>
<dbReference type="Proteomes" id="UP000193804">
    <property type="component" value="Unassembled WGS sequence"/>
</dbReference>
<dbReference type="AlphaFoldDB" id="A0A1X7KGV6"/>
<name>A0A1X7KGV6_9BACT</name>
<protein>
    <submittedName>
        <fullName evidence="2">Outer membrane protein beta-barrel domain-containing protein</fullName>
    </submittedName>
</protein>
<evidence type="ECO:0000313" key="3">
    <source>
        <dbReference type="Proteomes" id="UP000193804"/>
    </source>
</evidence>
<dbReference type="RefSeq" id="WP_085517921.1">
    <property type="nucleotide sequence ID" value="NZ_FXAW01000005.1"/>
</dbReference>
<feature type="transmembrane region" description="Helical" evidence="1">
    <location>
        <begin position="17"/>
        <end position="35"/>
    </location>
</feature>
<dbReference type="Gene3D" id="2.40.160.20">
    <property type="match status" value="1"/>
</dbReference>
<evidence type="ECO:0000256" key="1">
    <source>
        <dbReference type="SAM" id="Phobius"/>
    </source>
</evidence>
<accession>A0A1X7KGV6</accession>
<sequence>MTLKNLSKTDFMPGAKFFPIVLIFFLFFTVFDGLAQRRKKPSTPASQAQEFLNTQWWLGLRGGTNFSQTTLIQSYSGLNPINYDNEDLEKEYENFVNPAFHIGLDVTFYHKGFSIMSFPTFFRNNINYSSELAWSGETERDQYETSYNVRQSITFLELPVAVKYDIIGDKIRPFVMAGAFYSIAFDANKEVQIFETDYASGQPVEFQRANIKLNNKEEIKNNWGVLGGVGVSFDFWNIRSIIDVQYRHSFQSIVNSETRFDENTFSSFGEVQDDYSLQNYSASLSFVFPLRFIDSQFKAL</sequence>
<keyword evidence="1" id="KW-1133">Transmembrane helix</keyword>
<keyword evidence="3" id="KW-1185">Reference proteome</keyword>
<proteinExistence type="predicted"/>
<keyword evidence="1" id="KW-0472">Membrane</keyword>
<organism evidence="2 3">
    <name type="scientific">Marivirga sericea</name>
    <dbReference type="NCBI Taxonomy" id="1028"/>
    <lineage>
        <taxon>Bacteria</taxon>
        <taxon>Pseudomonadati</taxon>
        <taxon>Bacteroidota</taxon>
        <taxon>Cytophagia</taxon>
        <taxon>Cytophagales</taxon>
        <taxon>Marivirgaceae</taxon>
        <taxon>Marivirga</taxon>
    </lineage>
</organism>
<dbReference type="EMBL" id="FXAW01000005">
    <property type="protein sequence ID" value="SMG40543.1"/>
    <property type="molecule type" value="Genomic_DNA"/>
</dbReference>
<dbReference type="OrthoDB" id="930073at2"/>
<reference evidence="3" key="1">
    <citation type="submission" date="2017-04" db="EMBL/GenBank/DDBJ databases">
        <authorList>
            <person name="Varghese N."/>
            <person name="Submissions S."/>
        </authorList>
    </citation>
    <scope>NUCLEOTIDE SEQUENCE [LARGE SCALE GENOMIC DNA]</scope>
    <source>
        <strain evidence="3">DSM 4125</strain>
    </source>
</reference>